<organism evidence="2 3">
    <name type="scientific">Sporolactobacillus inulinus</name>
    <dbReference type="NCBI Taxonomy" id="2078"/>
    <lineage>
        <taxon>Bacteria</taxon>
        <taxon>Bacillati</taxon>
        <taxon>Bacillota</taxon>
        <taxon>Bacilli</taxon>
        <taxon>Bacillales</taxon>
        <taxon>Sporolactobacillaceae</taxon>
        <taxon>Sporolactobacillus</taxon>
    </lineage>
</organism>
<dbReference type="EMBL" id="BEXB01000004">
    <property type="protein sequence ID" value="GAY75264.1"/>
    <property type="molecule type" value="Genomic_DNA"/>
</dbReference>
<accession>A0A4Y1Z8E3</accession>
<evidence type="ECO:0000256" key="1">
    <source>
        <dbReference type="SAM" id="Phobius"/>
    </source>
</evidence>
<sequence>MRVDNWFTDFHAVTIFGYPLLLPIAAAIVLLLISALFTMMLYKINEQKQIKP</sequence>
<dbReference type="Proteomes" id="UP000319716">
    <property type="component" value="Unassembled WGS sequence"/>
</dbReference>
<keyword evidence="1" id="KW-1133">Transmembrane helix</keyword>
<dbReference type="AlphaFoldDB" id="A0A4Y1Z8E3"/>
<keyword evidence="1" id="KW-0472">Membrane</keyword>
<evidence type="ECO:0000313" key="3">
    <source>
        <dbReference type="Proteomes" id="UP000319716"/>
    </source>
</evidence>
<protein>
    <submittedName>
        <fullName evidence="2">Uncharacterized protein</fullName>
    </submittedName>
</protein>
<evidence type="ECO:0000313" key="2">
    <source>
        <dbReference type="EMBL" id="GAY75264.1"/>
    </source>
</evidence>
<name>A0A4Y1Z8E3_9BACL</name>
<proteinExistence type="predicted"/>
<reference evidence="2 3" key="1">
    <citation type="submission" date="2017-11" db="EMBL/GenBank/DDBJ databases">
        <title>Draft Genome Sequence of Sporolactobacillus inulinus NBRC 111894 Isolated from Koso, a Japanese Sugar-Vegetable Fermented Beverage.</title>
        <authorList>
            <person name="Chiou T.Y."/>
            <person name="Oshima K."/>
            <person name="Suda W."/>
            <person name="Hattori M."/>
            <person name="Takahashi T."/>
        </authorList>
    </citation>
    <scope>NUCLEOTIDE SEQUENCE [LARGE SCALE GENOMIC DNA]</scope>
    <source>
        <strain evidence="2 3">NBRC111894</strain>
    </source>
</reference>
<keyword evidence="1" id="KW-0812">Transmembrane</keyword>
<gene>
    <name evidence="2" type="ORF">NBRC111894_818</name>
</gene>
<comment type="caution">
    <text evidence="2">The sequence shown here is derived from an EMBL/GenBank/DDBJ whole genome shotgun (WGS) entry which is preliminary data.</text>
</comment>
<dbReference type="RefSeq" id="WP_262392178.1">
    <property type="nucleotide sequence ID" value="NZ_BEXB01000004.1"/>
</dbReference>
<feature type="transmembrane region" description="Helical" evidence="1">
    <location>
        <begin position="20"/>
        <end position="42"/>
    </location>
</feature>